<reference evidence="1 2" key="1">
    <citation type="submission" date="2013-05" db="EMBL/GenBank/DDBJ databases">
        <title>Genome assembly of Acinetobacter junii MTCC 11364.</title>
        <authorList>
            <person name="Khatri I."/>
            <person name="Singh N.K."/>
            <person name="Subramanian S."/>
            <person name="Mayilraj S."/>
        </authorList>
    </citation>
    <scope>NUCLEOTIDE SEQUENCE [LARGE SCALE GENOMIC DNA]</scope>
    <source>
        <strain evidence="1 2">MTCC 11364</strain>
    </source>
</reference>
<name>S7Y7H6_ACIJU</name>
<sequence length="44" mass="5140">MEFEYGCSVEKYAEKRYPLDIDCYESETARTGCHKNIVGVIVYE</sequence>
<evidence type="ECO:0000313" key="2">
    <source>
        <dbReference type="Proteomes" id="UP000018420"/>
    </source>
</evidence>
<gene>
    <name evidence="1" type="ORF">L292_1855</name>
</gene>
<proteinExistence type="predicted"/>
<accession>S7Y7H6</accession>
<dbReference type="Proteomes" id="UP000018420">
    <property type="component" value="Unassembled WGS sequence"/>
</dbReference>
<dbReference type="EMBL" id="ASYZ01000026">
    <property type="protein sequence ID" value="EPR87094.1"/>
    <property type="molecule type" value="Genomic_DNA"/>
</dbReference>
<protein>
    <submittedName>
        <fullName evidence="1">Uncharacterized protein</fullName>
    </submittedName>
</protein>
<comment type="caution">
    <text evidence="1">The sequence shown here is derived from an EMBL/GenBank/DDBJ whole genome shotgun (WGS) entry which is preliminary data.</text>
</comment>
<dbReference type="AlphaFoldDB" id="S7Y7H6"/>
<dbReference type="PATRIC" id="fig|1330047.3.peg.483"/>
<organism evidence="1 2">
    <name type="scientific">Acinetobacter junii CIP 107470 = MTCC 11364</name>
    <dbReference type="NCBI Taxonomy" id="1217666"/>
    <lineage>
        <taxon>Bacteria</taxon>
        <taxon>Pseudomonadati</taxon>
        <taxon>Pseudomonadota</taxon>
        <taxon>Gammaproteobacteria</taxon>
        <taxon>Moraxellales</taxon>
        <taxon>Moraxellaceae</taxon>
        <taxon>Acinetobacter</taxon>
    </lineage>
</organism>
<evidence type="ECO:0000313" key="1">
    <source>
        <dbReference type="EMBL" id="EPR87094.1"/>
    </source>
</evidence>